<dbReference type="EMBL" id="AMZH03001376">
    <property type="protein sequence ID" value="RRT79516.1"/>
    <property type="molecule type" value="Genomic_DNA"/>
</dbReference>
<accession>A0A427ATR0</accession>
<reference evidence="1 2" key="1">
    <citation type="journal article" date="2014" name="Agronomy (Basel)">
        <title>A Draft Genome Sequence for Ensete ventricosum, the Drought-Tolerant Tree Against Hunger.</title>
        <authorList>
            <person name="Harrison J."/>
            <person name="Moore K.A."/>
            <person name="Paszkiewicz K."/>
            <person name="Jones T."/>
            <person name="Grant M."/>
            <person name="Ambacheew D."/>
            <person name="Muzemil S."/>
            <person name="Studholme D.J."/>
        </authorList>
    </citation>
    <scope>NUCLEOTIDE SEQUENCE [LARGE SCALE GENOMIC DNA]</scope>
</reference>
<organism evidence="1 2">
    <name type="scientific">Ensete ventricosum</name>
    <name type="common">Abyssinian banana</name>
    <name type="synonym">Musa ensete</name>
    <dbReference type="NCBI Taxonomy" id="4639"/>
    <lineage>
        <taxon>Eukaryota</taxon>
        <taxon>Viridiplantae</taxon>
        <taxon>Streptophyta</taxon>
        <taxon>Embryophyta</taxon>
        <taxon>Tracheophyta</taxon>
        <taxon>Spermatophyta</taxon>
        <taxon>Magnoliopsida</taxon>
        <taxon>Liliopsida</taxon>
        <taxon>Zingiberales</taxon>
        <taxon>Musaceae</taxon>
        <taxon>Ensete</taxon>
    </lineage>
</organism>
<evidence type="ECO:0000313" key="2">
    <source>
        <dbReference type="Proteomes" id="UP000287651"/>
    </source>
</evidence>
<dbReference type="Proteomes" id="UP000287651">
    <property type="component" value="Unassembled WGS sequence"/>
</dbReference>
<name>A0A427ATR0_ENSVE</name>
<sequence length="68" mass="7413">SLGDSPKESGSLLGTRSEITEKKTGGLAVRLSEVAEVCGTQVELNQLTKELVNVKVKSKFVKWREPLL</sequence>
<dbReference type="AlphaFoldDB" id="A0A427ATR0"/>
<gene>
    <name evidence="1" type="ORF">B296_00008143</name>
</gene>
<protein>
    <submittedName>
        <fullName evidence="1">Uncharacterized protein</fullName>
    </submittedName>
</protein>
<feature type="non-terminal residue" evidence="1">
    <location>
        <position position="1"/>
    </location>
</feature>
<proteinExistence type="predicted"/>
<comment type="caution">
    <text evidence="1">The sequence shown here is derived from an EMBL/GenBank/DDBJ whole genome shotgun (WGS) entry which is preliminary data.</text>
</comment>
<evidence type="ECO:0000313" key="1">
    <source>
        <dbReference type="EMBL" id="RRT79516.1"/>
    </source>
</evidence>